<accession>A0ABZ1C0S3</accession>
<organism evidence="1 2">
    <name type="scientific">Carboxydichorda subterranea</name>
    <dbReference type="NCBI Taxonomy" id="3109565"/>
    <lineage>
        <taxon>Bacteria</taxon>
        <taxon>Bacillati</taxon>
        <taxon>Bacillota</taxon>
        <taxon>Limnochordia</taxon>
        <taxon>Limnochordales</taxon>
        <taxon>Geochordaceae</taxon>
        <taxon>Carboxydichorda</taxon>
    </lineage>
</organism>
<sequence>MAFYVVRARPDPQRLAELRARLDSGAFVKLRPFGEALTASLEGARRDPQTGEAVWEEEDYCSPPLAMEREAVLDRYFTNMVAEPVKQGEGWARIAHLPSLWAQAPLRPEAPVSSGESLGLIMAEDAGLVCDWQTRNCG</sequence>
<protein>
    <submittedName>
        <fullName evidence="1">Uncharacterized protein</fullName>
    </submittedName>
</protein>
<dbReference type="EMBL" id="CP141615">
    <property type="protein sequence ID" value="WRP18672.1"/>
    <property type="molecule type" value="Genomic_DNA"/>
</dbReference>
<evidence type="ECO:0000313" key="1">
    <source>
        <dbReference type="EMBL" id="WRP18672.1"/>
    </source>
</evidence>
<dbReference type="Proteomes" id="UP001332192">
    <property type="component" value="Chromosome"/>
</dbReference>
<gene>
    <name evidence="1" type="ORF">U7230_06640</name>
</gene>
<reference evidence="1 2" key="1">
    <citation type="journal article" date="2024" name="Front. Microbiol.">
        <title>Novel thermophilic genera Geochorda gen. nov. and Carboxydochorda gen. nov. from the deep terrestrial subsurface reveal the ecophysiological diversity in the class Limnochordia.</title>
        <authorList>
            <person name="Karnachuk O.V."/>
            <person name="Lukina A.P."/>
            <person name="Avakyan M.R."/>
            <person name="Kadnikov V.V."/>
            <person name="Begmatov S."/>
            <person name="Beletsky A.V."/>
            <person name="Vlasova K.G."/>
            <person name="Novikov A.A."/>
            <person name="Shcherbakova V.A."/>
            <person name="Mardanov A.V."/>
            <person name="Ravin N.V."/>
        </authorList>
    </citation>
    <scope>NUCLEOTIDE SEQUENCE [LARGE SCALE GENOMIC DNA]</scope>
    <source>
        <strain evidence="1 2">L945</strain>
    </source>
</reference>
<dbReference type="RefSeq" id="WP_324717945.1">
    <property type="nucleotide sequence ID" value="NZ_CP141615.1"/>
</dbReference>
<evidence type="ECO:0000313" key="2">
    <source>
        <dbReference type="Proteomes" id="UP001332192"/>
    </source>
</evidence>
<keyword evidence="2" id="KW-1185">Reference proteome</keyword>
<proteinExistence type="predicted"/>
<name>A0ABZ1C0S3_9FIRM</name>